<reference evidence="1 2" key="1">
    <citation type="submission" date="2018-06" db="EMBL/GenBank/DDBJ databases">
        <authorList>
            <consortium name="Pathogen Informatics"/>
            <person name="Doyle S."/>
        </authorList>
    </citation>
    <scope>NUCLEOTIDE SEQUENCE [LARGE SCALE GENOMIC DNA]</scope>
    <source>
        <strain evidence="1 2">NCTC8185</strain>
    </source>
</reference>
<dbReference type="Proteomes" id="UP000254076">
    <property type="component" value="Unassembled WGS sequence"/>
</dbReference>
<accession>A0A8B4RA40</accession>
<evidence type="ECO:0000313" key="2">
    <source>
        <dbReference type="Proteomes" id="UP000254076"/>
    </source>
</evidence>
<proteinExistence type="predicted"/>
<name>A0A8B4RA40_STRAG</name>
<gene>
    <name evidence="1" type="ORF">NCTC8185_00226</name>
</gene>
<protein>
    <submittedName>
        <fullName evidence="1">Uncharacterized protein</fullName>
    </submittedName>
</protein>
<dbReference type="AlphaFoldDB" id="A0A8B4RA40"/>
<comment type="caution">
    <text evidence="1">The sequence shown here is derived from an EMBL/GenBank/DDBJ whole genome shotgun (WGS) entry which is preliminary data.</text>
</comment>
<dbReference type="EMBL" id="UHEQ01000004">
    <property type="protein sequence ID" value="SUN13076.1"/>
    <property type="molecule type" value="Genomic_DNA"/>
</dbReference>
<organism evidence="1 2">
    <name type="scientific">Streptococcus agalactiae</name>
    <dbReference type="NCBI Taxonomy" id="1311"/>
    <lineage>
        <taxon>Bacteria</taxon>
        <taxon>Bacillati</taxon>
        <taxon>Bacillota</taxon>
        <taxon>Bacilli</taxon>
        <taxon>Lactobacillales</taxon>
        <taxon>Streptococcaceae</taxon>
        <taxon>Streptococcus</taxon>
    </lineage>
</organism>
<sequence length="97" mass="10881">MNLNYENGAVYSISLFIYETEEDGTISGKKGGVSQRMPLVSILQDSHYPFPSHIDFPLNITIKALTYETNKVYAAIFTLRNKNGNEISKATTYLKGK</sequence>
<evidence type="ECO:0000313" key="1">
    <source>
        <dbReference type="EMBL" id="SUN13076.1"/>
    </source>
</evidence>
<dbReference type="RefSeq" id="WP_230306775.1">
    <property type="nucleotide sequence ID" value="NZ_UHEQ01000004.1"/>
</dbReference>